<dbReference type="KEGG" id="mgor:H0P51_10235"/>
<reference evidence="2 3" key="2">
    <citation type="submission" date="2020-07" db="EMBL/GenBank/DDBJ databases">
        <authorList>
            <person name="Yu X."/>
        </authorList>
    </citation>
    <scope>NUCLEOTIDE SEQUENCE [LARGE SCALE GENOMIC DNA]</scope>
    <source>
        <strain evidence="3">24</strain>
    </source>
</reference>
<evidence type="ECO:0000259" key="1">
    <source>
        <dbReference type="Pfam" id="PF12804"/>
    </source>
</evidence>
<dbReference type="GO" id="GO:0016779">
    <property type="term" value="F:nucleotidyltransferase activity"/>
    <property type="evidence" value="ECO:0007669"/>
    <property type="project" value="UniProtKB-ARBA"/>
</dbReference>
<dbReference type="Proteomes" id="UP000510682">
    <property type="component" value="Chromosome"/>
</dbReference>
<keyword evidence="3" id="KW-1185">Reference proteome</keyword>
<reference evidence="3" key="1">
    <citation type="submission" date="2020-07" db="EMBL/GenBank/DDBJ databases">
        <title>Description of Mycobacterium gordonae subsp. intergordonae subsp.nov. and Mycobacterium gordonae subsp. gordonae subsp. nov.</title>
        <authorList>
            <person name="Yu X."/>
        </authorList>
    </citation>
    <scope>NUCLEOTIDE SEQUENCE [LARGE SCALE GENOMIC DNA]</scope>
    <source>
        <strain evidence="3">24</strain>
    </source>
</reference>
<dbReference type="PANTHER" id="PTHR43777:SF1">
    <property type="entry name" value="MOLYBDENUM COFACTOR CYTIDYLYLTRANSFERASE"/>
    <property type="match status" value="1"/>
</dbReference>
<gene>
    <name evidence="2" type="ORF">H0P51_10235</name>
</gene>
<dbReference type="InterPro" id="IPR025877">
    <property type="entry name" value="MobA-like_NTP_Trfase"/>
</dbReference>
<dbReference type="PANTHER" id="PTHR43777">
    <property type="entry name" value="MOLYBDENUM COFACTOR CYTIDYLYLTRANSFERASE"/>
    <property type="match status" value="1"/>
</dbReference>
<dbReference type="SUPFAM" id="SSF53448">
    <property type="entry name" value="Nucleotide-diphospho-sugar transferases"/>
    <property type="match status" value="1"/>
</dbReference>
<dbReference type="RefSeq" id="WP_180917803.1">
    <property type="nucleotide sequence ID" value="NZ_CP059165.1"/>
</dbReference>
<keyword evidence="2" id="KW-0808">Transferase</keyword>
<feature type="domain" description="MobA-like NTP transferase" evidence="1">
    <location>
        <begin position="10"/>
        <end position="165"/>
    </location>
</feature>
<evidence type="ECO:0000313" key="3">
    <source>
        <dbReference type="Proteomes" id="UP000510682"/>
    </source>
</evidence>
<dbReference type="EMBL" id="CP059165">
    <property type="protein sequence ID" value="QLL09221.1"/>
    <property type="molecule type" value="Genomic_DNA"/>
</dbReference>
<organism evidence="2 3">
    <name type="scientific">Mycobacterium vicinigordonae</name>
    <dbReference type="NCBI Taxonomy" id="1719132"/>
    <lineage>
        <taxon>Bacteria</taxon>
        <taxon>Bacillati</taxon>
        <taxon>Actinomycetota</taxon>
        <taxon>Actinomycetes</taxon>
        <taxon>Mycobacteriales</taxon>
        <taxon>Mycobacteriaceae</taxon>
        <taxon>Mycobacterium</taxon>
    </lineage>
</organism>
<dbReference type="Pfam" id="PF12804">
    <property type="entry name" value="NTP_transf_3"/>
    <property type="match status" value="1"/>
</dbReference>
<sequence>MTTDQIGAVGVLLAAGAGTRYGAPKVLAQQGKWLQLAVAALVGGGCDEVLVMLGAAIVAVPPPARAIVVTDWAAGLSASLRAGLAAAKAGGAGFAVIHLVDIPDVSAEVVSRVLVATRAAPGGIGRARYGSRPGHPVVVARSHWGELSEVLHGDAGARTFLRARGDVLHVDCSDLAAGIDVDE</sequence>
<reference evidence="3" key="3">
    <citation type="submission" date="2023-07" db="EMBL/GenBank/DDBJ databases">
        <title>Description of Mycobacterium gordonae subsp. intergordonae subsp.nov. and Mycobacterium gordonae subsp. gordonae subsp. nov.</title>
        <authorList>
            <person name="Huang H."/>
        </authorList>
    </citation>
    <scope>NUCLEOTIDE SEQUENCE [LARGE SCALE GENOMIC DNA]</scope>
    <source>
        <strain evidence="3">24</strain>
    </source>
</reference>
<accession>A0A7D6E443</accession>
<evidence type="ECO:0000313" key="2">
    <source>
        <dbReference type="EMBL" id="QLL09221.1"/>
    </source>
</evidence>
<dbReference type="InterPro" id="IPR029044">
    <property type="entry name" value="Nucleotide-diphossugar_trans"/>
</dbReference>
<dbReference type="AlphaFoldDB" id="A0A7D6E443"/>
<proteinExistence type="predicted"/>
<name>A0A7D6E443_9MYCO</name>
<protein>
    <submittedName>
        <fullName evidence="2">NTP transferase domain-containing protein</fullName>
    </submittedName>
</protein>
<dbReference type="Gene3D" id="3.90.550.10">
    <property type="entry name" value="Spore Coat Polysaccharide Biosynthesis Protein SpsA, Chain A"/>
    <property type="match status" value="1"/>
</dbReference>